<feature type="transmembrane region" description="Helical" evidence="1">
    <location>
        <begin position="12"/>
        <end position="39"/>
    </location>
</feature>
<dbReference type="EMBL" id="BNAH01000002">
    <property type="protein sequence ID" value="GHE80624.1"/>
    <property type="molecule type" value="Genomic_DNA"/>
</dbReference>
<evidence type="ECO:0000313" key="2">
    <source>
        <dbReference type="EMBL" id="GHE80624.1"/>
    </source>
</evidence>
<dbReference type="RefSeq" id="WP_189376597.1">
    <property type="nucleotide sequence ID" value="NZ_BNAH01000002.1"/>
</dbReference>
<keyword evidence="3" id="KW-1185">Reference proteome</keyword>
<name>A0ABQ3IEH8_9GAMM</name>
<proteinExistence type="predicted"/>
<reference evidence="3" key="1">
    <citation type="journal article" date="2019" name="Int. J. Syst. Evol. Microbiol.">
        <title>The Global Catalogue of Microorganisms (GCM) 10K type strain sequencing project: providing services to taxonomists for standard genome sequencing and annotation.</title>
        <authorList>
            <consortium name="The Broad Institute Genomics Platform"/>
            <consortium name="The Broad Institute Genome Sequencing Center for Infectious Disease"/>
            <person name="Wu L."/>
            <person name="Ma J."/>
        </authorList>
    </citation>
    <scope>NUCLEOTIDE SEQUENCE [LARGE SCALE GENOMIC DNA]</scope>
    <source>
        <strain evidence="3">CGMCC 1.15922</strain>
    </source>
</reference>
<evidence type="ECO:0008006" key="4">
    <source>
        <dbReference type="Google" id="ProtNLM"/>
    </source>
</evidence>
<accession>A0ABQ3IEH8</accession>
<protein>
    <recommendedName>
        <fullName evidence="4">Prepilin-type N-terminal cleavage/methylation domain-containing protein</fullName>
    </recommendedName>
</protein>
<sequence length="239" mass="27381">MLQKTSKRQQGFSLLETIIASLIFAAILAIASLAFKFFITNSTKTSISDEILNETAMLINIRNAIKGTEHYFLPLKKQQLIGSKLFFNGTDNSFTGITARSLGFQSRPTQYRVFVQTNEDDQKSLLYCEYDMKQSYPLLTRNDNCSFTATIADSIDDVSFSYFGYESINDLFGISSLGVEKKKRWKTDWNGENAKILPQYIQVRIEYKEKVAVYKPEQMWFRIPDADPVHLAENSSNHE</sequence>
<keyword evidence="1" id="KW-0812">Transmembrane</keyword>
<organism evidence="2 3">
    <name type="scientific">Thalassotalea profundi</name>
    <dbReference type="NCBI Taxonomy" id="2036687"/>
    <lineage>
        <taxon>Bacteria</taxon>
        <taxon>Pseudomonadati</taxon>
        <taxon>Pseudomonadota</taxon>
        <taxon>Gammaproteobacteria</taxon>
        <taxon>Alteromonadales</taxon>
        <taxon>Colwelliaceae</taxon>
        <taxon>Thalassotalea</taxon>
    </lineage>
</organism>
<dbReference type="PROSITE" id="PS00409">
    <property type="entry name" value="PROKAR_NTER_METHYL"/>
    <property type="match status" value="1"/>
</dbReference>
<dbReference type="InterPro" id="IPR012902">
    <property type="entry name" value="N_methyl_site"/>
</dbReference>
<evidence type="ECO:0000313" key="3">
    <source>
        <dbReference type="Proteomes" id="UP000626370"/>
    </source>
</evidence>
<dbReference type="NCBIfam" id="TIGR02532">
    <property type="entry name" value="IV_pilin_GFxxxE"/>
    <property type="match status" value="1"/>
</dbReference>
<dbReference type="Pfam" id="PF07963">
    <property type="entry name" value="N_methyl"/>
    <property type="match status" value="1"/>
</dbReference>
<gene>
    <name evidence="2" type="ORF">GCM10011501_05720</name>
</gene>
<keyword evidence="1" id="KW-1133">Transmembrane helix</keyword>
<dbReference type="Proteomes" id="UP000626370">
    <property type="component" value="Unassembled WGS sequence"/>
</dbReference>
<comment type="caution">
    <text evidence="2">The sequence shown here is derived from an EMBL/GenBank/DDBJ whole genome shotgun (WGS) entry which is preliminary data.</text>
</comment>
<evidence type="ECO:0000256" key="1">
    <source>
        <dbReference type="SAM" id="Phobius"/>
    </source>
</evidence>
<keyword evidence="1" id="KW-0472">Membrane</keyword>